<feature type="transmembrane region" description="Helical" evidence="1">
    <location>
        <begin position="92"/>
        <end position="113"/>
    </location>
</feature>
<keyword evidence="1" id="KW-1133">Transmembrane helix</keyword>
<keyword evidence="1" id="KW-0812">Transmembrane</keyword>
<organism evidence="2 3">
    <name type="scientific">Micavibrio aeruginosavorus</name>
    <dbReference type="NCBI Taxonomy" id="349221"/>
    <lineage>
        <taxon>Bacteria</taxon>
        <taxon>Pseudomonadati</taxon>
        <taxon>Bdellovibrionota</taxon>
        <taxon>Bdellovibrionia</taxon>
        <taxon>Bdellovibrionales</taxon>
        <taxon>Pseudobdellovibrionaceae</taxon>
        <taxon>Micavibrio</taxon>
    </lineage>
</organism>
<evidence type="ECO:0000256" key="1">
    <source>
        <dbReference type="SAM" id="Phobius"/>
    </source>
</evidence>
<evidence type="ECO:0000313" key="2">
    <source>
        <dbReference type="EMBL" id="PZP55311.1"/>
    </source>
</evidence>
<feature type="transmembrane region" description="Helical" evidence="1">
    <location>
        <begin position="66"/>
        <end position="86"/>
    </location>
</feature>
<evidence type="ECO:0000313" key="3">
    <source>
        <dbReference type="Proteomes" id="UP000249739"/>
    </source>
</evidence>
<keyword evidence="1" id="KW-0472">Membrane</keyword>
<feature type="transmembrane region" description="Helical" evidence="1">
    <location>
        <begin position="134"/>
        <end position="156"/>
    </location>
</feature>
<gene>
    <name evidence="2" type="ORF">DI586_07320</name>
</gene>
<protein>
    <submittedName>
        <fullName evidence="2">Uncharacterized protein</fullName>
    </submittedName>
</protein>
<feature type="transmembrane region" description="Helical" evidence="1">
    <location>
        <begin position="27"/>
        <end position="45"/>
    </location>
</feature>
<reference evidence="2 3" key="1">
    <citation type="submission" date="2017-08" db="EMBL/GenBank/DDBJ databases">
        <title>Infants hospitalized years apart are colonized by the same room-sourced microbial strains.</title>
        <authorList>
            <person name="Brooks B."/>
            <person name="Olm M.R."/>
            <person name="Firek B.A."/>
            <person name="Baker R."/>
            <person name="Thomas B.C."/>
            <person name="Morowitz M.J."/>
            <person name="Banfield J.F."/>
        </authorList>
    </citation>
    <scope>NUCLEOTIDE SEQUENCE [LARGE SCALE GENOMIC DNA]</scope>
    <source>
        <strain evidence="2">S2_006_000_R2_64</strain>
    </source>
</reference>
<name>A0A2W5FHC4_9BACT</name>
<dbReference type="Proteomes" id="UP000249739">
    <property type="component" value="Unassembled WGS sequence"/>
</dbReference>
<accession>A0A2W5FHC4</accession>
<comment type="caution">
    <text evidence="2">The sequence shown here is derived from an EMBL/GenBank/DDBJ whole genome shotgun (WGS) entry which is preliminary data.</text>
</comment>
<dbReference type="AlphaFoldDB" id="A0A2W5FHC4"/>
<proteinExistence type="predicted"/>
<sequence length="164" mass="18550">MMLVPFCYLKPTYCLGYSSRVNKFSNIFLFIFSGPLLGTIFLCLLQPRIIKKIIEGNFHSFNGKPLIMFFALTMIGILISPIWYRFKGERNLIKGTAIIAAIPLSVMTTFLIIRKSLTYDPCADHNCDSIGEIVYWPSYLIALLLGVCAAISAYLYKKIVSQTK</sequence>
<dbReference type="EMBL" id="QFOT01000076">
    <property type="protein sequence ID" value="PZP55311.1"/>
    <property type="molecule type" value="Genomic_DNA"/>
</dbReference>